<dbReference type="EMBL" id="BABT02000106">
    <property type="protein sequence ID" value="GAA96786.1"/>
    <property type="molecule type" value="Genomic_DNA"/>
</dbReference>
<evidence type="ECO:0000256" key="2">
    <source>
        <dbReference type="ARBA" id="ARBA00023002"/>
    </source>
</evidence>
<accession>G7E1S6</accession>
<dbReference type="InterPro" id="IPR036812">
    <property type="entry name" value="NAD(P)_OxRdtase_dom_sf"/>
</dbReference>
<dbReference type="PANTHER" id="PTHR43827">
    <property type="entry name" value="2,5-DIKETO-D-GLUCONIC ACID REDUCTASE"/>
    <property type="match status" value="1"/>
</dbReference>
<dbReference type="InterPro" id="IPR018170">
    <property type="entry name" value="Aldo/ket_reductase_CS"/>
</dbReference>
<keyword evidence="2" id="KW-0560">Oxidoreductase</keyword>
<dbReference type="InParanoid" id="G7E1S6"/>
<dbReference type="GO" id="GO:0016491">
    <property type="term" value="F:oxidoreductase activity"/>
    <property type="evidence" value="ECO:0007669"/>
    <property type="project" value="UniProtKB-KW"/>
</dbReference>
<evidence type="ECO:0000256" key="4">
    <source>
        <dbReference type="PIRSR" id="PIRSR000097-2"/>
    </source>
</evidence>
<feature type="domain" description="NADP-dependent oxidoreductase" evidence="6">
    <location>
        <begin position="39"/>
        <end position="274"/>
    </location>
</feature>
<name>G7E1S6_MIXOS</name>
<evidence type="ECO:0000259" key="6">
    <source>
        <dbReference type="Pfam" id="PF00248"/>
    </source>
</evidence>
<dbReference type="PANTHER" id="PTHR43827:SF13">
    <property type="entry name" value="ALDO_KETO REDUCTASE FAMILY PROTEIN"/>
    <property type="match status" value="1"/>
</dbReference>
<dbReference type="OrthoDB" id="416253at2759"/>
<dbReference type="HOGENOM" id="CLU_023205_0_1_1"/>
<feature type="active site" description="Proton donor" evidence="3">
    <location>
        <position position="61"/>
    </location>
</feature>
<comment type="caution">
    <text evidence="7">The sequence shown here is derived from an EMBL/GenBank/DDBJ whole genome shotgun (WGS) entry which is preliminary data.</text>
</comment>
<reference evidence="7 8" key="2">
    <citation type="journal article" date="2012" name="Open Biol.">
        <title>Characteristics of nucleosomes and linker DNA regions on the genome of the basidiomycete Mixia osmundae revealed by mono- and dinucleosome mapping.</title>
        <authorList>
            <person name="Nishida H."/>
            <person name="Kondo S."/>
            <person name="Matsumoto T."/>
            <person name="Suzuki Y."/>
            <person name="Yoshikawa H."/>
            <person name="Taylor T.D."/>
            <person name="Sugiyama J."/>
        </authorList>
    </citation>
    <scope>NUCLEOTIDE SEQUENCE [LARGE SCALE GENOMIC DNA]</scope>
    <source>
        <strain evidence="8">CBS 9802 / IAM 14324 / JCM 22182 / KY 12970</strain>
    </source>
</reference>
<dbReference type="CDD" id="cd19071">
    <property type="entry name" value="AKR_AKR1-5-like"/>
    <property type="match status" value="1"/>
</dbReference>
<dbReference type="FunFam" id="3.20.20.100:FF:000015">
    <property type="entry name" value="Oxidoreductase, aldo/keto reductase family"/>
    <property type="match status" value="1"/>
</dbReference>
<proteinExistence type="inferred from homology"/>
<dbReference type="InterPro" id="IPR023210">
    <property type="entry name" value="NADP_OxRdtase_dom"/>
</dbReference>
<evidence type="ECO:0000256" key="1">
    <source>
        <dbReference type="ARBA" id="ARBA00007905"/>
    </source>
</evidence>
<dbReference type="AlphaFoldDB" id="G7E1S6"/>
<dbReference type="Gene3D" id="3.20.20.100">
    <property type="entry name" value="NADP-dependent oxidoreductase domain"/>
    <property type="match status" value="1"/>
</dbReference>
<dbReference type="InterPro" id="IPR020471">
    <property type="entry name" value="AKR"/>
</dbReference>
<feature type="binding site" evidence="4">
    <location>
        <position position="122"/>
    </location>
    <ligand>
        <name>substrate</name>
    </ligand>
</feature>
<gene>
    <name evidence="7" type="primary">Mo03457</name>
    <name evidence="7" type="ORF">E5Q_03457</name>
</gene>
<evidence type="ECO:0000256" key="3">
    <source>
        <dbReference type="PIRSR" id="PIRSR000097-1"/>
    </source>
</evidence>
<dbReference type="eggNOG" id="KOG1577">
    <property type="taxonomic scope" value="Eukaryota"/>
</dbReference>
<dbReference type="PRINTS" id="PR00069">
    <property type="entry name" value="ALDKETRDTASE"/>
</dbReference>
<dbReference type="SUPFAM" id="SSF51430">
    <property type="entry name" value="NAD(P)-linked oxidoreductase"/>
    <property type="match status" value="1"/>
</dbReference>
<dbReference type="PIRSF" id="PIRSF000097">
    <property type="entry name" value="AKR"/>
    <property type="match status" value="1"/>
</dbReference>
<dbReference type="STRING" id="764103.G7E1S6"/>
<feature type="site" description="Lowers pKa of active site Tyr" evidence="5">
    <location>
        <position position="90"/>
    </location>
</feature>
<dbReference type="Proteomes" id="UP000009131">
    <property type="component" value="Unassembled WGS sequence"/>
</dbReference>
<reference evidence="7 8" key="1">
    <citation type="journal article" date="2011" name="J. Gen. Appl. Microbiol.">
        <title>Draft genome sequencing of the enigmatic basidiomycete Mixia osmundae.</title>
        <authorList>
            <person name="Nishida H."/>
            <person name="Nagatsuka Y."/>
            <person name="Sugiyama J."/>
        </authorList>
    </citation>
    <scope>NUCLEOTIDE SEQUENCE [LARGE SCALE GENOMIC DNA]</scope>
    <source>
        <strain evidence="8">CBS 9802 / IAM 14324 / JCM 22182 / KY 12970</strain>
    </source>
</reference>
<dbReference type="FunCoup" id="G7E1S6">
    <property type="interactions" value="32"/>
</dbReference>
<dbReference type="PROSITE" id="PS00063">
    <property type="entry name" value="ALDOKETO_REDUCTASE_3"/>
    <property type="match status" value="1"/>
</dbReference>
<dbReference type="Pfam" id="PF00248">
    <property type="entry name" value="Aldo_ket_red"/>
    <property type="match status" value="1"/>
</dbReference>
<evidence type="ECO:0000313" key="8">
    <source>
        <dbReference type="Proteomes" id="UP000009131"/>
    </source>
</evidence>
<keyword evidence="8" id="KW-1185">Reference proteome</keyword>
<organism evidence="7 8">
    <name type="scientific">Mixia osmundae (strain CBS 9802 / IAM 14324 / JCM 22182 / KY 12970)</name>
    <dbReference type="NCBI Taxonomy" id="764103"/>
    <lineage>
        <taxon>Eukaryota</taxon>
        <taxon>Fungi</taxon>
        <taxon>Dikarya</taxon>
        <taxon>Basidiomycota</taxon>
        <taxon>Pucciniomycotina</taxon>
        <taxon>Mixiomycetes</taxon>
        <taxon>Mixiales</taxon>
        <taxon>Mixiaceae</taxon>
        <taxon>Mixia</taxon>
    </lineage>
</organism>
<protein>
    <recommendedName>
        <fullName evidence="6">NADP-dependent oxidoreductase domain-containing protein</fullName>
    </recommendedName>
</protein>
<comment type="similarity">
    <text evidence="1">Belongs to the aldo/keto reductase family.</text>
</comment>
<evidence type="ECO:0000313" key="7">
    <source>
        <dbReference type="EMBL" id="GAA96786.1"/>
    </source>
</evidence>
<sequence>MTTSHLPTGKLTMTSKLKMNDGHSIYRFGFGVYEAVGQECKQSVKWALEAGYRLIDSAEWYENEAETGSAIREFMEESSTPREEIHVTTKLMANSTYDHALKSIKLSLKKLGLDYIDTYLIHGPYPDQAARLASWKACEEGVRLGLVKSIGVSNYGERHLVELEKAGSKTVPCLNQIDLHPFMTRVELVKYCQDHNIIAEAWGPLARGMKFSDPTVSEIAKAHNKTTAQVMLRWGLQRGHVVIPKSVSQARIIANAQIFDFELSNDEVEQLTALDCYLVTDWDPIKDPSV</sequence>
<evidence type="ECO:0000256" key="5">
    <source>
        <dbReference type="PIRSR" id="PIRSR000097-3"/>
    </source>
</evidence>